<feature type="region of interest" description="Disordered" evidence="1">
    <location>
        <begin position="576"/>
        <end position="628"/>
    </location>
</feature>
<feature type="compositionally biased region" description="Basic and acidic residues" evidence="1">
    <location>
        <begin position="924"/>
        <end position="953"/>
    </location>
</feature>
<keyword evidence="3" id="KW-1185">Reference proteome</keyword>
<gene>
    <name evidence="2" type="ORF">G7Z17_g9978</name>
</gene>
<dbReference type="OrthoDB" id="4941399at2759"/>
<feature type="compositionally biased region" description="Basic residues" evidence="1">
    <location>
        <begin position="1851"/>
        <end position="1861"/>
    </location>
</feature>
<reference evidence="2" key="1">
    <citation type="submission" date="2020-03" db="EMBL/GenBank/DDBJ databases">
        <title>Draft Genome Sequence of Cylindrodendrum hubeiense.</title>
        <authorList>
            <person name="Buettner E."/>
            <person name="Kellner H."/>
        </authorList>
    </citation>
    <scope>NUCLEOTIDE SEQUENCE</scope>
    <source>
        <strain evidence="2">IHI 201604</strain>
    </source>
</reference>
<sequence length="2240" mass="247088">MLLPLMDKPAEEAPPTPEETPATEEKAVDDTPATDDKPADETKAPEEDTEPTEEVPVAVKTDDKPADKEPPALEEDTKPADEAPAPESEEAKPSDELQDEPAPEPEAEKAVEAEKKSQDEAKATEAEESKDTLGPIPGEEKKQENKGEERHSLYDTPLDFPQRLGVSTSELLDNSDHGVLALHSDDTQEQQEKHPNQDDTGLTPVINDEPTQPDMAGTEEKKQEVMEELENTSPPEEGDKPVTEITMPELEEPSSGQNTNEVVTKLEEDGANTSLESPEPAAEVLGDDTKDTTEEAHEKFASEHDRMADEETRHLPAESSEVTPETQGVSLDILTDTSTDALEKSHEYPEKVDVESIIEYTLSDLPKDDTDAAETQTLVERDTSTKTPEVIHELAVEQEQLDSDKDITLSQSEEPEILSKGPVDYAQNDEDDSAYADTPLSASAIDKPLAQQDNKEEATFDRVEDSAAAPSALEADAQLSEAEVYIEKDEASESEVKEVPTVPSEPTEDTVVANVRFKEIDADVQLEEDRDSGLETKELQELLAELPHDHIATATAQSEESEAEPTLEILQPDVTDGEILTAESTHDPAVAVVQPEEAKNSEPKAKDETAESDIDDDEASAELPQEPMAEVVELEDDLHSELNEKQSIHVATEEPTVASVQFDDANASEFDAEEDIPRESVEDPVVGNVNVRELDRDSVTEFEVTELVPEKTDERITHQSDVVSLDTDDDSAHGISDTAFIPVDADKDEHVTEPVPEDLSQSSALPQDYATHIQERGDTSEAQATSELEQQDPASRPPTPDGIIQEAPEESRTADEPHTPELLEPISETDMVVEETAVAQDDTASEPEQPITTLRPASPDAHPFEVENEPPSENEHSQEVTFSADTLEMGSDKAVVEEITEAGDSETSEHKPLLPAFSLPSPEIESRAIDEEVDLKDSSSERDAAEESVHSDDDVASEPEELVAISRPASPIPVADGVEEEHLLVEDLSSSVPHADISNNTSELVTADQMYATEDEASSESEELNDISRLASANVIPEDIHDNDSDFEDDDALEDKTTATAIPALEVLGSKNPIDVIADEDPATDSEEDEVFDAQASAKPSQFGLDHSSEPAITFAHPETDEEEDAPREQPAKVEPEANESDEFSDVDENVQDRAENLSATALQSPQLEEDTWAYETQERHIIEDEHAHTSKPAGSQKPLNDELAFAVLEPSDVASDVDDEGEGSLTTAVESQEALMKAEKTAESPVLPPSDFEDDNSDVEKESFLEVAENGGSRALPPIDQNAALGHEEAANEAVELQLHDKPTFSDATDTDLDEAVEIIRPAEPEESTSSEMTTQVIERDVTEELESHSENNGPVERDNAPSLERALPTPEAESDTESDDESDHQGLLAVVAPEHIPTVHPIEERPLALDRAARTPEVESDSESDEEFDRDISAAAAPEQIAIVQPHTKQSLPSPGAPVDVLTSEAIQAREFMPRYPPVEEFEEPPMPSTRELAIEQPPVDEDTDTESDDSVDGTPVVLSPPKVERAPEVESPPTVDSPPRMESPPRPARSSSYRTSNGPSFAREGLAAGTAGVVGGVVAAAVSRKVDKQPLQGEWAHRDSAHHEYPPRSLDTQRRGPLRPARPRPGTEVYTKEPIFMPVASRAIENRHVLRHRAFSTEGESSKAPVRPGLKHSTMTVEEGFRSKAPARLDLRHPSTTMNDGTRQREASLLAPTSPTEAGPRPPTPGIVIPDTEMISMQRAHTLRRKRKMSIQRVEDTVAAAVVIYAAAEALSPPASPPLLSQREQQQGLPNLGHQMMLDSNDYYSPVASTSRRSFEDDEHEELHKSVADLFTDDRSRESGSSKDPERRRRRRHSHNSGRSREEEEGKERRPRGDDEKRSHRTRGEDEKRRHRTRTEDELRPRRQRGEEEPRSRGVRGDEEPRSRGARVDEEPRSRGARGEEEPKSRSLRGDEDGRDSTRRSSHGTHSHRRHRPDSSGSGTPPRTPKRRDSGFSADSGSSGRRRRTQEEQVAHDNLKAERERAERERSDRRPRERDSERRREPSSVKETKESKGKEPEPQPQPEPERRHRRSRRHSHSTRSRPDDLRERPPADREEPAPPLPDKKFFDVRNSEGIVGSTPPPREATPVESVKSVREAPAPDPPKRSSTTRAKYKSTRPSMDEPRTRSHRTRSDPAEEPPRPSRPSRSSRSATKEEVSSKSPPEDAARKARHQERRKARDKEEEKKPGGIKAAFKKLFS</sequence>
<feature type="compositionally biased region" description="Basic and acidic residues" evidence="1">
    <location>
        <begin position="106"/>
        <end position="131"/>
    </location>
</feature>
<feature type="region of interest" description="Disordered" evidence="1">
    <location>
        <begin position="1474"/>
        <end position="1566"/>
    </location>
</feature>
<feature type="region of interest" description="Disordered" evidence="1">
    <location>
        <begin position="1070"/>
        <end position="1171"/>
    </location>
</feature>
<feature type="compositionally biased region" description="Basic and acidic residues" evidence="1">
    <location>
        <begin position="60"/>
        <end position="81"/>
    </location>
</feature>
<evidence type="ECO:0000313" key="2">
    <source>
        <dbReference type="EMBL" id="KAF7544420.1"/>
    </source>
</evidence>
<feature type="compositionally biased region" description="Basic and acidic residues" evidence="1">
    <location>
        <begin position="183"/>
        <end position="197"/>
    </location>
</feature>
<feature type="compositionally biased region" description="Basic and acidic residues" evidence="1">
    <location>
        <begin position="2193"/>
        <end position="2209"/>
    </location>
</feature>
<feature type="compositionally biased region" description="Basic and acidic residues" evidence="1">
    <location>
        <begin position="2083"/>
        <end position="2113"/>
    </location>
</feature>
<feature type="compositionally biased region" description="Basic and acidic residues" evidence="1">
    <location>
        <begin position="596"/>
        <end position="609"/>
    </location>
</feature>
<feature type="compositionally biased region" description="Low complexity" evidence="1">
    <location>
        <begin position="466"/>
        <end position="477"/>
    </location>
</feature>
<feature type="compositionally biased region" description="Acidic residues" evidence="1">
    <location>
        <begin position="96"/>
        <end position="105"/>
    </location>
</feature>
<feature type="compositionally biased region" description="Acidic residues" evidence="1">
    <location>
        <begin position="1420"/>
        <end position="1431"/>
    </location>
</feature>
<feature type="compositionally biased region" description="Basic and acidic residues" evidence="1">
    <location>
        <begin position="453"/>
        <end position="465"/>
    </location>
</feature>
<feature type="compositionally biased region" description="Basic and acidic residues" evidence="1">
    <location>
        <begin position="1862"/>
        <end position="1962"/>
    </location>
</feature>
<feature type="compositionally biased region" description="Basic and acidic residues" evidence="1">
    <location>
        <begin position="1339"/>
        <end position="1361"/>
    </location>
</feature>
<feature type="compositionally biased region" description="Basic and acidic residues" evidence="1">
    <location>
        <begin position="1598"/>
        <end position="1617"/>
    </location>
</feature>
<organism evidence="2 3">
    <name type="scientific">Cylindrodendrum hubeiense</name>
    <dbReference type="NCBI Taxonomy" id="595255"/>
    <lineage>
        <taxon>Eukaryota</taxon>
        <taxon>Fungi</taxon>
        <taxon>Dikarya</taxon>
        <taxon>Ascomycota</taxon>
        <taxon>Pezizomycotina</taxon>
        <taxon>Sordariomycetes</taxon>
        <taxon>Hypocreomycetidae</taxon>
        <taxon>Hypocreales</taxon>
        <taxon>Nectriaceae</taxon>
        <taxon>Cylindrodendrum</taxon>
    </lineage>
</organism>
<feature type="compositionally biased region" description="Basic and acidic residues" evidence="1">
    <location>
        <begin position="809"/>
        <end position="821"/>
    </location>
</feature>
<evidence type="ECO:0000313" key="3">
    <source>
        <dbReference type="Proteomes" id="UP000722485"/>
    </source>
</evidence>
<comment type="caution">
    <text evidence="2">The sequence shown here is derived from an EMBL/GenBank/DDBJ whole genome shotgun (WGS) entry which is preliminary data.</text>
</comment>
<dbReference type="Proteomes" id="UP000722485">
    <property type="component" value="Unassembled WGS sequence"/>
</dbReference>
<feature type="compositionally biased region" description="Polar residues" evidence="1">
    <location>
        <begin position="989"/>
        <end position="1004"/>
    </location>
</feature>
<feature type="compositionally biased region" description="Acidic residues" evidence="1">
    <location>
        <begin position="1374"/>
        <end position="1384"/>
    </location>
</feature>
<feature type="compositionally biased region" description="Basic residues" evidence="1">
    <location>
        <begin position="1963"/>
        <end position="1975"/>
    </location>
</feature>
<feature type="compositionally biased region" description="Basic residues" evidence="1">
    <location>
        <begin position="2070"/>
        <end position="2082"/>
    </location>
</feature>
<feature type="compositionally biased region" description="Basic and acidic residues" evidence="1">
    <location>
        <begin position="2161"/>
        <end position="2182"/>
    </location>
</feature>
<feature type="compositionally biased region" description="Basic and acidic residues" evidence="1">
    <location>
        <begin position="2218"/>
        <end position="2228"/>
    </location>
</feature>
<feature type="compositionally biased region" description="Basic and acidic residues" evidence="1">
    <location>
        <begin position="138"/>
        <end position="153"/>
    </location>
</feature>
<proteinExistence type="predicted"/>
<feature type="compositionally biased region" description="Acidic residues" evidence="1">
    <location>
        <begin position="1013"/>
        <end position="1024"/>
    </location>
</feature>
<feature type="compositionally biased region" description="Basic and acidic residues" evidence="1">
    <location>
        <begin position="341"/>
        <end position="354"/>
    </location>
</feature>
<feature type="compositionally biased region" description="Basic and acidic residues" evidence="1">
    <location>
        <begin position="379"/>
        <end position="395"/>
    </location>
</feature>
<feature type="region of interest" description="Disordered" evidence="1">
    <location>
        <begin position="1214"/>
        <end position="1434"/>
    </location>
</feature>
<feature type="compositionally biased region" description="Basic and acidic residues" evidence="1">
    <location>
        <begin position="2008"/>
        <end position="2060"/>
    </location>
</feature>
<feature type="region of interest" description="Disordered" evidence="1">
    <location>
        <begin position="1796"/>
        <end position="2240"/>
    </location>
</feature>
<feature type="region of interest" description="Disordered" evidence="1">
    <location>
        <begin position="989"/>
        <end position="1024"/>
    </location>
</feature>
<feature type="region of interest" description="Disordered" evidence="1">
    <location>
        <begin position="1587"/>
        <end position="1637"/>
    </location>
</feature>
<feature type="region of interest" description="Disordered" evidence="1">
    <location>
        <begin position="1694"/>
        <end position="1732"/>
    </location>
</feature>
<accession>A0A9P5GZH8</accession>
<feature type="compositionally biased region" description="Polar residues" evidence="1">
    <location>
        <begin position="1158"/>
        <end position="1167"/>
    </location>
</feature>
<feature type="compositionally biased region" description="Acidic residues" evidence="1">
    <location>
        <begin position="1501"/>
        <end position="1514"/>
    </location>
</feature>
<feature type="compositionally biased region" description="Acidic residues" evidence="1">
    <location>
        <begin position="1137"/>
        <end position="1150"/>
    </location>
</feature>
<feature type="compositionally biased region" description="Acidic residues" evidence="1">
    <location>
        <begin position="610"/>
        <end position="620"/>
    </location>
</feature>
<evidence type="ECO:0000256" key="1">
    <source>
        <dbReference type="SAM" id="MobiDB-lite"/>
    </source>
</evidence>
<feature type="compositionally biased region" description="Basic and acidic residues" evidence="1">
    <location>
        <begin position="23"/>
        <end position="46"/>
    </location>
</feature>
<dbReference type="EMBL" id="JAANBB010000305">
    <property type="protein sequence ID" value="KAF7544420.1"/>
    <property type="molecule type" value="Genomic_DNA"/>
</dbReference>
<feature type="compositionally biased region" description="Acidic residues" evidence="1">
    <location>
        <begin position="1077"/>
        <end position="1092"/>
    </location>
</feature>
<feature type="compositionally biased region" description="Basic and acidic residues" evidence="1">
    <location>
        <begin position="1127"/>
        <end position="1136"/>
    </location>
</feature>
<feature type="compositionally biased region" description="Polar residues" evidence="1">
    <location>
        <begin position="320"/>
        <end position="340"/>
    </location>
</feature>
<feature type="region of interest" description="Disordered" evidence="1">
    <location>
        <begin position="1"/>
        <end position="509"/>
    </location>
</feature>
<protein>
    <submittedName>
        <fullName evidence="2">Uncharacterized protein</fullName>
    </submittedName>
</protein>
<feature type="compositionally biased region" description="Basic and acidic residues" evidence="1">
    <location>
        <begin position="485"/>
        <end position="498"/>
    </location>
</feature>
<feature type="compositionally biased region" description="Basic and acidic residues" evidence="1">
    <location>
        <begin position="1824"/>
        <end position="1850"/>
    </location>
</feature>
<feature type="compositionally biased region" description="Basic and acidic residues" evidence="1">
    <location>
        <begin position="287"/>
        <end position="316"/>
    </location>
</feature>
<feature type="region of interest" description="Disordered" evidence="1">
    <location>
        <begin position="710"/>
        <end position="973"/>
    </location>
</feature>
<name>A0A9P5GZH8_9HYPO</name>
<feature type="compositionally biased region" description="Basic and acidic residues" evidence="1">
    <location>
        <begin position="1403"/>
        <end position="1419"/>
    </location>
</feature>